<dbReference type="AlphaFoldDB" id="A0A172WJX8"/>
<keyword evidence="2 4" id="KW-0479">Metal-binding</keyword>
<evidence type="ECO:0000256" key="5">
    <source>
        <dbReference type="SAM" id="Phobius"/>
    </source>
</evidence>
<dbReference type="RefSeq" id="WP_064480309.1">
    <property type="nucleotide sequence ID" value="NZ_CP015641.1"/>
</dbReference>
<dbReference type="InterPro" id="IPR036909">
    <property type="entry name" value="Cyt_c-like_dom_sf"/>
</dbReference>
<dbReference type="GO" id="GO:0009055">
    <property type="term" value="F:electron transfer activity"/>
    <property type="evidence" value="ECO:0007669"/>
    <property type="project" value="InterPro"/>
</dbReference>
<feature type="transmembrane region" description="Helical" evidence="5">
    <location>
        <begin position="12"/>
        <end position="35"/>
    </location>
</feature>
<evidence type="ECO:0000256" key="4">
    <source>
        <dbReference type="PROSITE-ProRule" id="PRU00433"/>
    </source>
</evidence>
<evidence type="ECO:0000256" key="3">
    <source>
        <dbReference type="ARBA" id="ARBA00023004"/>
    </source>
</evidence>
<proteinExistence type="predicted"/>
<keyword evidence="5" id="KW-1133">Transmembrane helix</keyword>
<feature type="domain" description="Cytochrome c" evidence="6">
    <location>
        <begin position="75"/>
        <end position="161"/>
    </location>
</feature>
<keyword evidence="5" id="KW-0472">Membrane</keyword>
<evidence type="ECO:0000313" key="8">
    <source>
        <dbReference type="Proteomes" id="UP000077787"/>
    </source>
</evidence>
<reference evidence="7 8" key="1">
    <citation type="submission" date="2016-05" db="EMBL/GenBank/DDBJ databases">
        <title>Genome sequence of Pseudomonas stutzeri 273 and identification of the exopolysaccharide biosynthesis locus.</title>
        <authorList>
            <person name="Wu S."/>
            <person name="Sun C."/>
        </authorList>
    </citation>
    <scope>NUCLEOTIDE SEQUENCE [LARGE SCALE GENOMIC DNA]</scope>
    <source>
        <strain evidence="7 8">273</strain>
    </source>
</reference>
<dbReference type="GO" id="GO:0020037">
    <property type="term" value="F:heme binding"/>
    <property type="evidence" value="ECO:0007669"/>
    <property type="project" value="InterPro"/>
</dbReference>
<dbReference type="EMBL" id="CP015641">
    <property type="protein sequence ID" value="ANF23768.1"/>
    <property type="molecule type" value="Genomic_DNA"/>
</dbReference>
<dbReference type="GO" id="GO:0046872">
    <property type="term" value="F:metal ion binding"/>
    <property type="evidence" value="ECO:0007669"/>
    <property type="project" value="UniProtKB-KW"/>
</dbReference>
<protein>
    <submittedName>
        <fullName evidence="7">Class I triheme cytochrome c</fullName>
    </submittedName>
</protein>
<dbReference type="SUPFAM" id="SSF46626">
    <property type="entry name" value="Cytochrome c"/>
    <property type="match status" value="1"/>
</dbReference>
<dbReference type="InterPro" id="IPR009056">
    <property type="entry name" value="Cyt_c-like_dom"/>
</dbReference>
<evidence type="ECO:0000313" key="7">
    <source>
        <dbReference type="EMBL" id="ANF23768.1"/>
    </source>
</evidence>
<accession>A0A172WJX8</accession>
<dbReference type="Proteomes" id="UP000077787">
    <property type="component" value="Chromosome"/>
</dbReference>
<organism evidence="7 8">
    <name type="scientific">Stutzerimonas stutzeri</name>
    <name type="common">Pseudomonas stutzeri</name>
    <dbReference type="NCBI Taxonomy" id="316"/>
    <lineage>
        <taxon>Bacteria</taxon>
        <taxon>Pseudomonadati</taxon>
        <taxon>Pseudomonadota</taxon>
        <taxon>Gammaproteobacteria</taxon>
        <taxon>Pseudomonadales</taxon>
        <taxon>Pseudomonadaceae</taxon>
        <taxon>Stutzerimonas</taxon>
    </lineage>
</organism>
<keyword evidence="3 4" id="KW-0408">Iron</keyword>
<dbReference type="OrthoDB" id="9765171at2"/>
<dbReference type="PROSITE" id="PS51007">
    <property type="entry name" value="CYTC"/>
    <property type="match status" value="1"/>
</dbReference>
<dbReference type="Pfam" id="PF13442">
    <property type="entry name" value="Cytochrome_CBB3"/>
    <property type="match status" value="1"/>
</dbReference>
<evidence type="ECO:0000256" key="2">
    <source>
        <dbReference type="ARBA" id="ARBA00022723"/>
    </source>
</evidence>
<sequence length="181" mass="19379">MKPSKKHLPSGIAIGVVGTLIASAVVGITIVYTGAYNVAATEDHQPLVRWALETTMKTSVAGRAASISPPEFNARMIASGGREYQAMCQHCHGGPGVEKSEWARGMLPQPPHLPDVVSEWQAQEVFWLVKHGVKMSAMPAFGPAHNDDDLWALTAFVKQLPGMTAQQYAEYGKGSSATGNH</sequence>
<name>A0A172WJX8_STUST</name>
<gene>
    <name evidence="7" type="ORF">PS273GM_00720</name>
</gene>
<evidence type="ECO:0000256" key="1">
    <source>
        <dbReference type="ARBA" id="ARBA00022617"/>
    </source>
</evidence>
<evidence type="ECO:0000259" key="6">
    <source>
        <dbReference type="PROSITE" id="PS51007"/>
    </source>
</evidence>
<dbReference type="Gene3D" id="1.10.760.10">
    <property type="entry name" value="Cytochrome c-like domain"/>
    <property type="match status" value="1"/>
</dbReference>
<keyword evidence="1 4" id="KW-0349">Heme</keyword>
<keyword evidence="5" id="KW-0812">Transmembrane</keyword>